<dbReference type="GO" id="GO:0015661">
    <property type="term" value="F:L-lysine efflux transmembrane transporter activity"/>
    <property type="evidence" value="ECO:0007669"/>
    <property type="project" value="InterPro"/>
</dbReference>
<gene>
    <name evidence="3" type="ORF">SAMN02910291_01605</name>
</gene>
<evidence type="ECO:0000313" key="3">
    <source>
        <dbReference type="EMBL" id="SFW50792.1"/>
    </source>
</evidence>
<evidence type="ECO:0008006" key="5">
    <source>
        <dbReference type="Google" id="ProtNLM"/>
    </source>
</evidence>
<protein>
    <recommendedName>
        <fullName evidence="5">DUF340 domain-containing protein</fullName>
    </recommendedName>
</protein>
<proteinExistence type="predicted"/>
<accession>A0AA94HT30</accession>
<keyword evidence="2" id="KW-1133">Transmembrane helix</keyword>
<reference evidence="4" key="1">
    <citation type="submission" date="2016-11" db="EMBL/GenBank/DDBJ databases">
        <authorList>
            <person name="Jaros S."/>
            <person name="Januszkiewicz K."/>
            <person name="Wedrychowicz H."/>
        </authorList>
    </citation>
    <scope>NUCLEOTIDE SEQUENCE [LARGE SCALE GENOMIC DNA]</scope>
    <source>
        <strain evidence="4">DSM 7057</strain>
    </source>
</reference>
<organism evidence="3 4">
    <name type="scientific">Desulfovibrio desulfuricans</name>
    <dbReference type="NCBI Taxonomy" id="876"/>
    <lineage>
        <taxon>Bacteria</taxon>
        <taxon>Pseudomonadati</taxon>
        <taxon>Thermodesulfobacteriota</taxon>
        <taxon>Desulfovibrionia</taxon>
        <taxon>Desulfovibrionales</taxon>
        <taxon>Desulfovibrionaceae</taxon>
        <taxon>Desulfovibrio</taxon>
    </lineage>
</organism>
<dbReference type="InterPro" id="IPR005642">
    <property type="entry name" value="LysO"/>
</dbReference>
<keyword evidence="2" id="KW-0812">Transmembrane</keyword>
<sequence length="127" mass="13133">MFIAIGLMFLGMLAGFLLRGRRLASVLSRCVTPAIVLLLFALGISVGGNSTLMGALPELGSAAMLLTLCGVGGSLVCVLCIRRFFRQPPEPDALKRCCASDGTEKSCTAHFSAPASSAGTGQDDPRA</sequence>
<feature type="region of interest" description="Disordered" evidence="1">
    <location>
        <begin position="104"/>
        <end position="127"/>
    </location>
</feature>
<evidence type="ECO:0000313" key="4">
    <source>
        <dbReference type="Proteomes" id="UP000182680"/>
    </source>
</evidence>
<keyword evidence="2" id="KW-0472">Membrane</keyword>
<dbReference type="EMBL" id="FPIW01000026">
    <property type="protein sequence ID" value="SFW50792.1"/>
    <property type="molecule type" value="Genomic_DNA"/>
</dbReference>
<feature type="transmembrane region" description="Helical" evidence="2">
    <location>
        <begin position="34"/>
        <end position="56"/>
    </location>
</feature>
<dbReference type="AlphaFoldDB" id="A0AA94HT30"/>
<dbReference type="Proteomes" id="UP000182680">
    <property type="component" value="Unassembled WGS sequence"/>
</dbReference>
<name>A0AA94HT30_DESDE</name>
<comment type="caution">
    <text evidence="3">The sequence shown here is derived from an EMBL/GenBank/DDBJ whole genome shotgun (WGS) entry which is preliminary data.</text>
</comment>
<evidence type="ECO:0000256" key="2">
    <source>
        <dbReference type="SAM" id="Phobius"/>
    </source>
</evidence>
<dbReference type="Pfam" id="PF03956">
    <property type="entry name" value="Lys_export"/>
    <property type="match status" value="1"/>
</dbReference>
<dbReference type="RefSeq" id="WP_072311885.1">
    <property type="nucleotide sequence ID" value="NZ_FPIW01000026.1"/>
</dbReference>
<evidence type="ECO:0000256" key="1">
    <source>
        <dbReference type="SAM" id="MobiDB-lite"/>
    </source>
</evidence>
<feature type="transmembrane region" description="Helical" evidence="2">
    <location>
        <begin position="63"/>
        <end position="85"/>
    </location>
</feature>